<accession>A0A232FFZ8</accession>
<dbReference type="Proteomes" id="UP000215335">
    <property type="component" value="Unassembled WGS sequence"/>
</dbReference>
<dbReference type="InterPro" id="IPR003497">
    <property type="entry name" value="BRO_N_domain"/>
</dbReference>
<dbReference type="EMBL" id="NNAY01000255">
    <property type="protein sequence ID" value="OXU29681.1"/>
    <property type="molecule type" value="Genomic_DNA"/>
</dbReference>
<comment type="caution">
    <text evidence="3">The sequence shown here is derived from an EMBL/GenBank/DDBJ whole genome shotgun (WGS) entry which is preliminary data.</text>
</comment>
<proteinExistence type="predicted"/>
<sequence>MDSSHSATTSNVKIINIVDDATSGLPYVTDTSGNHWFKVRDIGTLLNYAPTGISITVQQLVRNESPEAVKKFSELSLSDAEKKLHKISKGKKMINERGIAQWLMSTRMPTAKQFKKWLTENAIIYDETPLVKKYLTSSVVLENIEEDKHVFNTGYVFIATSADYASRDYYIIRRSKKLTKRFNELNSVMLEPRMKLKPCLIWKSFRYKSDKLQLKSEFKGCREQTFFRLDKKQLDHAKKRMAQWGALIMTMEDVRREEREERDKLAAAEASLIADDSILDESREIVSQPQEPTHPTADEAPAANDEPMEEAHVPNTFSTESNDTDNEDSDSDWITDSDSDQEEDLAVTMSNIEL</sequence>
<organism evidence="3 4">
    <name type="scientific">Trichomalopsis sarcophagae</name>
    <dbReference type="NCBI Taxonomy" id="543379"/>
    <lineage>
        <taxon>Eukaryota</taxon>
        <taxon>Metazoa</taxon>
        <taxon>Ecdysozoa</taxon>
        <taxon>Arthropoda</taxon>
        <taxon>Hexapoda</taxon>
        <taxon>Insecta</taxon>
        <taxon>Pterygota</taxon>
        <taxon>Neoptera</taxon>
        <taxon>Endopterygota</taxon>
        <taxon>Hymenoptera</taxon>
        <taxon>Apocrita</taxon>
        <taxon>Proctotrupomorpha</taxon>
        <taxon>Chalcidoidea</taxon>
        <taxon>Pteromalidae</taxon>
        <taxon>Pteromalinae</taxon>
        <taxon>Trichomalopsis</taxon>
    </lineage>
</organism>
<reference evidence="3 4" key="1">
    <citation type="journal article" date="2017" name="Curr. Biol.">
        <title>The Evolution of Venom by Co-option of Single-Copy Genes.</title>
        <authorList>
            <person name="Martinson E.O."/>
            <person name="Mrinalini"/>
            <person name="Kelkar Y.D."/>
            <person name="Chang C.H."/>
            <person name="Werren J.H."/>
        </authorList>
    </citation>
    <scope>NUCLEOTIDE SEQUENCE [LARGE SCALE GENOMIC DNA]</scope>
    <source>
        <strain evidence="3 4">Alberta</strain>
        <tissue evidence="3">Whole body</tissue>
    </source>
</reference>
<gene>
    <name evidence="3" type="ORF">TSAR_007867</name>
</gene>
<dbReference type="AlphaFoldDB" id="A0A232FFZ8"/>
<name>A0A232FFZ8_9HYME</name>
<evidence type="ECO:0000313" key="4">
    <source>
        <dbReference type="Proteomes" id="UP000215335"/>
    </source>
</evidence>
<dbReference type="SMART" id="SM01040">
    <property type="entry name" value="Bro-N"/>
    <property type="match status" value="1"/>
</dbReference>
<evidence type="ECO:0000256" key="1">
    <source>
        <dbReference type="SAM" id="MobiDB-lite"/>
    </source>
</evidence>
<feature type="compositionally biased region" description="Acidic residues" evidence="1">
    <location>
        <begin position="322"/>
        <end position="345"/>
    </location>
</feature>
<dbReference type="Pfam" id="PF02498">
    <property type="entry name" value="Bro-N"/>
    <property type="match status" value="1"/>
</dbReference>
<feature type="domain" description="Bro-N" evidence="2">
    <location>
        <begin position="11"/>
        <end position="135"/>
    </location>
</feature>
<keyword evidence="4" id="KW-1185">Reference proteome</keyword>
<protein>
    <recommendedName>
        <fullName evidence="2">Bro-N domain-containing protein</fullName>
    </recommendedName>
</protein>
<feature type="region of interest" description="Disordered" evidence="1">
    <location>
        <begin position="287"/>
        <end position="354"/>
    </location>
</feature>
<evidence type="ECO:0000313" key="3">
    <source>
        <dbReference type="EMBL" id="OXU29681.1"/>
    </source>
</evidence>
<evidence type="ECO:0000259" key="2">
    <source>
        <dbReference type="PROSITE" id="PS51750"/>
    </source>
</evidence>
<dbReference type="PROSITE" id="PS51750">
    <property type="entry name" value="BRO_N"/>
    <property type="match status" value="1"/>
</dbReference>